<dbReference type="SUPFAM" id="SSF56219">
    <property type="entry name" value="DNase I-like"/>
    <property type="match status" value="1"/>
</dbReference>
<organism evidence="2 3">
    <name type="scientific">Meloidogyne enterolobii</name>
    <name type="common">Root-knot nematode worm</name>
    <name type="synonym">Meloidogyne mayaguensis</name>
    <dbReference type="NCBI Taxonomy" id="390850"/>
    <lineage>
        <taxon>Eukaryota</taxon>
        <taxon>Metazoa</taxon>
        <taxon>Ecdysozoa</taxon>
        <taxon>Nematoda</taxon>
        <taxon>Chromadorea</taxon>
        <taxon>Rhabditida</taxon>
        <taxon>Tylenchina</taxon>
        <taxon>Tylenchomorpha</taxon>
        <taxon>Tylenchoidea</taxon>
        <taxon>Meloidogynidae</taxon>
        <taxon>Meloidogyninae</taxon>
        <taxon>Meloidogyne</taxon>
    </lineage>
</organism>
<dbReference type="GO" id="GO:0003824">
    <property type="term" value="F:catalytic activity"/>
    <property type="evidence" value="ECO:0007669"/>
    <property type="project" value="InterPro"/>
</dbReference>
<evidence type="ECO:0000313" key="2">
    <source>
        <dbReference type="EMBL" id="CAD2205370.1"/>
    </source>
</evidence>
<dbReference type="PANTHER" id="PTHR33395:SF22">
    <property type="entry name" value="REVERSE TRANSCRIPTASE DOMAIN-CONTAINING PROTEIN"/>
    <property type="match status" value="1"/>
</dbReference>
<dbReference type="InterPro" id="IPR036691">
    <property type="entry name" value="Endo/exonu/phosph_ase_sf"/>
</dbReference>
<gene>
    <name evidence="2" type="ORF">MENT_LOCUS59178</name>
</gene>
<sequence length="282" mass="32607">MLLENRYKLIGVTESWLTDIVDDNLLLHGTPYNIIRTDRVKGRGGGTCLFISNKIPFIKIEIPNTTSEISCVDLLTPTEKIRIILTYRSSTKETIKDFKSILQSLYDISAVSYPLILLGDFNLPNIDWENYSTQTKNTKETLFLEYIQSLGLKQKIDKPTRGVNILDLLLTNEDELIKAITINPPISKSDHNTIEFEISFTNNYQDNTYKYPNFRKANYEIINAHFSTINWNLVFTQCSDINQLYFTFQSIIHNVICSYVPESKVKSNNLKKPEHIEKMTFI</sequence>
<dbReference type="Gene3D" id="3.60.10.10">
    <property type="entry name" value="Endonuclease/exonuclease/phosphatase"/>
    <property type="match status" value="1"/>
</dbReference>
<dbReference type="GO" id="GO:0031012">
    <property type="term" value="C:extracellular matrix"/>
    <property type="evidence" value="ECO:0007669"/>
    <property type="project" value="TreeGrafter"/>
</dbReference>
<proteinExistence type="predicted"/>
<dbReference type="Proteomes" id="UP000580250">
    <property type="component" value="Unassembled WGS sequence"/>
</dbReference>
<evidence type="ECO:0000313" key="3">
    <source>
        <dbReference type="Proteomes" id="UP000580250"/>
    </source>
</evidence>
<dbReference type="InterPro" id="IPR005135">
    <property type="entry name" value="Endo/exonuclease/phosphatase"/>
</dbReference>
<dbReference type="GO" id="GO:0007508">
    <property type="term" value="P:larval heart development"/>
    <property type="evidence" value="ECO:0007669"/>
    <property type="project" value="TreeGrafter"/>
</dbReference>
<dbReference type="Pfam" id="PF14529">
    <property type="entry name" value="Exo_endo_phos_2"/>
    <property type="match status" value="1"/>
</dbReference>
<dbReference type="AlphaFoldDB" id="A0A6V7Y172"/>
<dbReference type="GO" id="GO:0061343">
    <property type="term" value="P:cell adhesion involved in heart morphogenesis"/>
    <property type="evidence" value="ECO:0007669"/>
    <property type="project" value="TreeGrafter"/>
</dbReference>
<reference evidence="2 3" key="1">
    <citation type="submission" date="2020-08" db="EMBL/GenBank/DDBJ databases">
        <authorList>
            <person name="Koutsovoulos G."/>
            <person name="Danchin GJ E."/>
        </authorList>
    </citation>
    <scope>NUCLEOTIDE SEQUENCE [LARGE SCALE GENOMIC DNA]</scope>
</reference>
<name>A0A6V7Y172_MELEN</name>
<accession>A0A6V7Y172</accession>
<comment type="caution">
    <text evidence="2">The sequence shown here is derived from an EMBL/GenBank/DDBJ whole genome shotgun (WGS) entry which is preliminary data.</text>
</comment>
<evidence type="ECO:0000259" key="1">
    <source>
        <dbReference type="Pfam" id="PF14529"/>
    </source>
</evidence>
<dbReference type="OrthoDB" id="6152807at2759"/>
<dbReference type="EMBL" id="CAJEWN010002812">
    <property type="protein sequence ID" value="CAD2205370.1"/>
    <property type="molecule type" value="Genomic_DNA"/>
</dbReference>
<dbReference type="PANTHER" id="PTHR33395">
    <property type="entry name" value="TRANSCRIPTASE, PUTATIVE-RELATED-RELATED"/>
    <property type="match status" value="1"/>
</dbReference>
<feature type="domain" description="Endonuclease/exonuclease/phosphatase" evidence="1">
    <location>
        <begin position="81"/>
        <end position="194"/>
    </location>
</feature>
<protein>
    <recommendedName>
        <fullName evidence="1">Endonuclease/exonuclease/phosphatase domain-containing protein</fullName>
    </recommendedName>
</protein>